<keyword evidence="10" id="KW-0443">Lipid metabolism</keyword>
<dbReference type="RefSeq" id="WP_067846584.1">
    <property type="nucleotide sequence ID" value="NZ_JADPKZ010000029.1"/>
</dbReference>
<evidence type="ECO:0000256" key="9">
    <source>
        <dbReference type="ARBA" id="ARBA00022989"/>
    </source>
</evidence>
<feature type="transmembrane region" description="Helical" evidence="16">
    <location>
        <begin position="179"/>
        <end position="198"/>
    </location>
</feature>
<evidence type="ECO:0000256" key="5">
    <source>
        <dbReference type="ARBA" id="ARBA00017171"/>
    </source>
</evidence>
<evidence type="ECO:0000256" key="8">
    <source>
        <dbReference type="ARBA" id="ARBA00022692"/>
    </source>
</evidence>
<evidence type="ECO:0000256" key="12">
    <source>
        <dbReference type="ARBA" id="ARBA00023209"/>
    </source>
</evidence>
<feature type="transmembrane region" description="Helical" evidence="16">
    <location>
        <begin position="204"/>
        <end position="221"/>
    </location>
</feature>
<keyword evidence="7 15" id="KW-0808">Transferase</keyword>
<keyword evidence="11 16" id="KW-0472">Membrane</keyword>
<evidence type="ECO:0000256" key="6">
    <source>
        <dbReference type="ARBA" id="ARBA00022516"/>
    </source>
</evidence>
<dbReference type="InterPro" id="IPR000462">
    <property type="entry name" value="CDP-OH_P_trans"/>
</dbReference>
<keyword evidence="18" id="KW-1185">Reference proteome</keyword>
<name>A0ABS0F0S7_9BACL</name>
<feature type="transmembrane region" description="Helical" evidence="16">
    <location>
        <begin position="89"/>
        <end position="109"/>
    </location>
</feature>
<dbReference type="PROSITE" id="PS00379">
    <property type="entry name" value="CDP_ALCOHOL_P_TRANSF"/>
    <property type="match status" value="1"/>
</dbReference>
<keyword evidence="13" id="KW-1208">Phospholipid metabolism</keyword>
<dbReference type="InterPro" id="IPR050324">
    <property type="entry name" value="CDP-alcohol_PTase-I"/>
</dbReference>
<evidence type="ECO:0000256" key="2">
    <source>
        <dbReference type="ARBA" id="ARBA00004127"/>
    </source>
</evidence>
<keyword evidence="12" id="KW-0594">Phospholipid biosynthesis</keyword>
<dbReference type="InterPro" id="IPR048254">
    <property type="entry name" value="CDP_ALCOHOL_P_TRANSF_CS"/>
</dbReference>
<accession>A0ABS0F0S7</accession>
<sequence>MYIRWIPNALTSLNLVAGLGSMLVLQTGRVGISALFVVFGMIIDGLDGRVARWLRVESEFGRILDSLSDIVTFGVAPAMIMYHEVLRHLGVLGDLVAILFPLCGALRLARFHTQRGPADTFIGLPITAAGGVEATLALTKSAFEPAAVFLSAATVLLSLLMVSSIPYPNFKRLSYPKSMLVLVPLMALLIACLLRFQIVGTDVLIFAVLGLYAAYGMIHAIRSSILGRKHGNGDVAHGTKKS</sequence>
<evidence type="ECO:0000256" key="14">
    <source>
        <dbReference type="ARBA" id="ARBA00032361"/>
    </source>
</evidence>
<dbReference type="PANTHER" id="PTHR14269:SF61">
    <property type="entry name" value="CDP-DIACYLGLYCEROL--SERINE O-PHOSPHATIDYLTRANSFERASE"/>
    <property type="match status" value="1"/>
</dbReference>
<evidence type="ECO:0000256" key="1">
    <source>
        <dbReference type="ARBA" id="ARBA00000287"/>
    </source>
</evidence>
<comment type="caution">
    <text evidence="17">The sequence shown here is derived from an EMBL/GenBank/DDBJ whole genome shotgun (WGS) entry which is preliminary data.</text>
</comment>
<feature type="transmembrane region" description="Helical" evidence="16">
    <location>
        <begin position="20"/>
        <end position="43"/>
    </location>
</feature>
<comment type="similarity">
    <text evidence="3 15">Belongs to the CDP-alcohol phosphatidyltransferase class-I family.</text>
</comment>
<evidence type="ECO:0000256" key="4">
    <source>
        <dbReference type="ARBA" id="ARBA00013174"/>
    </source>
</evidence>
<comment type="catalytic activity">
    <reaction evidence="1">
        <text>a CDP-1,2-diacyl-sn-glycerol + L-serine = a 1,2-diacyl-sn-glycero-3-phospho-L-serine + CMP + H(+)</text>
        <dbReference type="Rhea" id="RHEA:16913"/>
        <dbReference type="ChEBI" id="CHEBI:15378"/>
        <dbReference type="ChEBI" id="CHEBI:33384"/>
        <dbReference type="ChEBI" id="CHEBI:57262"/>
        <dbReference type="ChEBI" id="CHEBI:58332"/>
        <dbReference type="ChEBI" id="CHEBI:60377"/>
        <dbReference type="EC" id="2.7.8.8"/>
    </reaction>
</comment>
<reference evidence="17 18" key="1">
    <citation type="submission" date="2020-11" db="EMBL/GenBank/DDBJ databases">
        <title>Genomic insight of Alicyclobacillus mali FL 18 reveals a new arsenic-resistant strain, with potential in environmental biotechnology.</title>
        <authorList>
            <person name="Fiorentino G."/>
            <person name="Gallo G."/>
            <person name="Aulitto M."/>
        </authorList>
    </citation>
    <scope>NUCLEOTIDE SEQUENCE [LARGE SCALE GENOMIC DNA]</scope>
    <source>
        <strain evidence="17 18">FL 18</strain>
    </source>
</reference>
<gene>
    <name evidence="17" type="primary">pssA</name>
    <name evidence="17" type="ORF">IW967_03355</name>
</gene>
<dbReference type="EMBL" id="JADPKZ010000029">
    <property type="protein sequence ID" value="MBF8376911.1"/>
    <property type="molecule type" value="Genomic_DNA"/>
</dbReference>
<dbReference type="EC" id="2.7.8.8" evidence="4"/>
<dbReference type="Proteomes" id="UP000642910">
    <property type="component" value="Unassembled WGS sequence"/>
</dbReference>
<dbReference type="PANTHER" id="PTHR14269">
    <property type="entry name" value="CDP-DIACYLGLYCEROL--GLYCEROL-3-PHOSPHATE 3-PHOSPHATIDYLTRANSFERASE-RELATED"/>
    <property type="match status" value="1"/>
</dbReference>
<evidence type="ECO:0000256" key="13">
    <source>
        <dbReference type="ARBA" id="ARBA00023264"/>
    </source>
</evidence>
<evidence type="ECO:0000256" key="15">
    <source>
        <dbReference type="RuleBase" id="RU003750"/>
    </source>
</evidence>
<dbReference type="GO" id="GO:0003882">
    <property type="term" value="F:CDP-diacylglycerol-serine O-phosphatidyltransferase activity"/>
    <property type="evidence" value="ECO:0007669"/>
    <property type="project" value="UniProtKB-EC"/>
</dbReference>
<evidence type="ECO:0000256" key="16">
    <source>
        <dbReference type="SAM" id="Phobius"/>
    </source>
</evidence>
<dbReference type="InterPro" id="IPR043130">
    <property type="entry name" value="CDP-OH_PTrfase_TM_dom"/>
</dbReference>
<feature type="transmembrane region" description="Helical" evidence="16">
    <location>
        <begin position="145"/>
        <end position="167"/>
    </location>
</feature>
<evidence type="ECO:0000256" key="7">
    <source>
        <dbReference type="ARBA" id="ARBA00022679"/>
    </source>
</evidence>
<dbReference type="NCBIfam" id="TIGR00473">
    <property type="entry name" value="pssA"/>
    <property type="match status" value="1"/>
</dbReference>
<evidence type="ECO:0000256" key="11">
    <source>
        <dbReference type="ARBA" id="ARBA00023136"/>
    </source>
</evidence>
<dbReference type="InterPro" id="IPR004533">
    <property type="entry name" value="CDP-diaglyc--ser_O-PTrfase"/>
</dbReference>
<dbReference type="Gene3D" id="1.20.120.1760">
    <property type="match status" value="1"/>
</dbReference>
<protein>
    <recommendedName>
        <fullName evidence="5">CDP-diacylglycerol--serine O-phosphatidyltransferase</fullName>
        <ecNumber evidence="4">2.7.8.8</ecNumber>
    </recommendedName>
    <alternativeName>
        <fullName evidence="14">Phosphatidylserine synthase</fullName>
    </alternativeName>
</protein>
<keyword evidence="6" id="KW-0444">Lipid biosynthesis</keyword>
<proteinExistence type="inferred from homology"/>
<evidence type="ECO:0000313" key="18">
    <source>
        <dbReference type="Proteomes" id="UP000642910"/>
    </source>
</evidence>
<evidence type="ECO:0000313" key="17">
    <source>
        <dbReference type="EMBL" id="MBF8376911.1"/>
    </source>
</evidence>
<organism evidence="17 18">
    <name type="scientific">Alicyclobacillus mali</name>
    <name type="common">ex Roth et al. 2021</name>
    <dbReference type="NCBI Taxonomy" id="1123961"/>
    <lineage>
        <taxon>Bacteria</taxon>
        <taxon>Bacillati</taxon>
        <taxon>Bacillota</taxon>
        <taxon>Bacilli</taxon>
        <taxon>Bacillales</taxon>
        <taxon>Alicyclobacillaceae</taxon>
        <taxon>Alicyclobacillus</taxon>
    </lineage>
</organism>
<dbReference type="Pfam" id="PF01066">
    <property type="entry name" value="CDP-OH_P_transf"/>
    <property type="match status" value="1"/>
</dbReference>
<evidence type="ECO:0000256" key="3">
    <source>
        <dbReference type="ARBA" id="ARBA00010441"/>
    </source>
</evidence>
<evidence type="ECO:0000256" key="10">
    <source>
        <dbReference type="ARBA" id="ARBA00023098"/>
    </source>
</evidence>
<keyword evidence="9 16" id="KW-1133">Transmembrane helix</keyword>
<keyword evidence="8 16" id="KW-0812">Transmembrane</keyword>
<comment type="subcellular location">
    <subcellularLocation>
        <location evidence="2">Endomembrane system</location>
        <topology evidence="2">Multi-pass membrane protein</topology>
    </subcellularLocation>
</comment>